<evidence type="ECO:0000313" key="1">
    <source>
        <dbReference type="EMBL" id="MET3655978.1"/>
    </source>
</evidence>
<gene>
    <name evidence="1" type="ORF">ABIC55_001062</name>
</gene>
<evidence type="ECO:0000313" key="2">
    <source>
        <dbReference type="Proteomes" id="UP001549104"/>
    </source>
</evidence>
<dbReference type="EMBL" id="JBEPME010000001">
    <property type="protein sequence ID" value="MET3655978.1"/>
    <property type="molecule type" value="Genomic_DNA"/>
</dbReference>
<keyword evidence="2" id="KW-1185">Reference proteome</keyword>
<reference evidence="1 2" key="1">
    <citation type="submission" date="2024-06" db="EMBL/GenBank/DDBJ databases">
        <title>Sorghum-associated microbial communities from plants grown in Nebraska, USA.</title>
        <authorList>
            <person name="Schachtman D."/>
        </authorList>
    </citation>
    <scope>NUCLEOTIDE SEQUENCE [LARGE SCALE GENOMIC DNA]</scope>
    <source>
        <strain evidence="1 2">1288</strain>
    </source>
</reference>
<comment type="caution">
    <text evidence="1">The sequence shown here is derived from an EMBL/GenBank/DDBJ whole genome shotgun (WGS) entry which is preliminary data.</text>
</comment>
<name>A0ABV2K4G7_SPOPS</name>
<organism evidence="1 2">
    <name type="scientific">Sporosarcina psychrophila</name>
    <name type="common">Bacillus psychrophilus</name>
    <dbReference type="NCBI Taxonomy" id="1476"/>
    <lineage>
        <taxon>Bacteria</taxon>
        <taxon>Bacillati</taxon>
        <taxon>Bacillota</taxon>
        <taxon>Bacilli</taxon>
        <taxon>Bacillales</taxon>
        <taxon>Caryophanaceae</taxon>
        <taxon>Sporosarcina</taxon>
    </lineage>
</organism>
<proteinExistence type="predicted"/>
<dbReference type="Proteomes" id="UP001549104">
    <property type="component" value="Unassembled WGS sequence"/>
</dbReference>
<accession>A0ABV2K4G7</accession>
<sequence length="71" mass="8027">MICSLNWSTNIKTRALELYSGALVIFVNKLGRQVVRTGQGLVLTTHFDSLLLDTSRIMYVNKPNNNVMNNE</sequence>
<protein>
    <submittedName>
        <fullName evidence="1">Uncharacterized protein</fullName>
    </submittedName>
</protein>